<dbReference type="VEuPathDB" id="TriTrypDB:TM35_000033010"/>
<proteinExistence type="predicted"/>
<evidence type="ECO:0000313" key="3">
    <source>
        <dbReference type="Proteomes" id="UP000192257"/>
    </source>
</evidence>
<accession>A0A1X0P6Q1</accession>
<protein>
    <submittedName>
        <fullName evidence="2">Uncharacterized protein</fullName>
    </submittedName>
</protein>
<sequence length="425" mass="45626">MSVKVPEESVQYQSHNHCKCDFCNSRRTVNEKKLGVSSRVADLQALQRQNNCCCSCHEVLAGRSLKGKTAPNFELDHPEHHVNQTELNARMGRTGLPTGDKYTISAGHTVRGKGDTSPGVGMMTREEREKAAMEDLDRLERLLILEHKSRVKAAADAHNLEMRQSTGKGLRPQPFDVTGEGVGATVGGLQSTGMTTRDAGMHGTPVQGTVVVQPGTIREAYDLAQRCSVTPPPHCEVSHRLQHTINDVRAVARDPVNRKNTGKLRHVLQREGVSGVTPTVSDKSDEQNGAAAAMGTTTERPANYFGPRPEGAGVVWRKIHPTLQGGAAATATGGIGNVDNRDLWKSTLVKGKSSKQATATDEKNTLNDSKAANGSGAARTGMSDLEKTSPGAYAALTLQQQHQGGRAMKSPTPIPTVRDAEDTRI</sequence>
<dbReference type="OrthoDB" id="271408at2759"/>
<dbReference type="EMBL" id="NBCO01000003">
    <property type="protein sequence ID" value="ORC92548.1"/>
    <property type="molecule type" value="Genomic_DNA"/>
</dbReference>
<reference evidence="2 3" key="1">
    <citation type="submission" date="2017-03" db="EMBL/GenBank/DDBJ databases">
        <title>An alternative strategy for trypanosome survival in the mammalian bloodstream revealed through genome and transcriptome analysis of the ubiquitous bovine parasite Trypanosoma (Megatrypanum) theileri.</title>
        <authorList>
            <person name="Kelly S."/>
            <person name="Ivens A."/>
            <person name="Mott A."/>
            <person name="O'Neill E."/>
            <person name="Emms D."/>
            <person name="Macleod O."/>
            <person name="Voorheis P."/>
            <person name="Matthews J."/>
            <person name="Matthews K."/>
            <person name="Carrington M."/>
        </authorList>
    </citation>
    <scope>NUCLEOTIDE SEQUENCE [LARGE SCALE GENOMIC DNA]</scope>
    <source>
        <strain evidence="2">Edinburgh</strain>
    </source>
</reference>
<evidence type="ECO:0000313" key="2">
    <source>
        <dbReference type="EMBL" id="ORC92548.1"/>
    </source>
</evidence>
<dbReference type="RefSeq" id="XP_028886614.1">
    <property type="nucleotide sequence ID" value="XM_029022068.1"/>
</dbReference>
<comment type="caution">
    <text evidence="2">The sequence shown here is derived from an EMBL/GenBank/DDBJ whole genome shotgun (WGS) entry which is preliminary data.</text>
</comment>
<dbReference type="AlphaFoldDB" id="A0A1X0P6Q1"/>
<name>A0A1X0P6Q1_9TRYP</name>
<gene>
    <name evidence="2" type="ORF">TM35_000033010</name>
</gene>
<organism evidence="2 3">
    <name type="scientific">Trypanosoma theileri</name>
    <dbReference type="NCBI Taxonomy" id="67003"/>
    <lineage>
        <taxon>Eukaryota</taxon>
        <taxon>Discoba</taxon>
        <taxon>Euglenozoa</taxon>
        <taxon>Kinetoplastea</taxon>
        <taxon>Metakinetoplastina</taxon>
        <taxon>Trypanosomatida</taxon>
        <taxon>Trypanosomatidae</taxon>
        <taxon>Trypanosoma</taxon>
    </lineage>
</organism>
<feature type="region of interest" description="Disordered" evidence="1">
    <location>
        <begin position="350"/>
        <end position="425"/>
    </location>
</feature>
<feature type="region of interest" description="Disordered" evidence="1">
    <location>
        <begin position="273"/>
        <end position="305"/>
    </location>
</feature>
<keyword evidence="3" id="KW-1185">Reference proteome</keyword>
<evidence type="ECO:0000256" key="1">
    <source>
        <dbReference type="SAM" id="MobiDB-lite"/>
    </source>
</evidence>
<dbReference type="GeneID" id="39981848"/>
<dbReference type="Proteomes" id="UP000192257">
    <property type="component" value="Unassembled WGS sequence"/>
</dbReference>